<keyword evidence="3" id="KW-0812">Transmembrane</keyword>
<sequence length="600" mass="66984">MMINLGKCLDSINSCLSNVPWDSLNDVCVGQNGDTWRRSNTFSLRNGQLLESKVVFLRNLVQFFCLLIEQNGSLGIPGVSLGKYPVLYNISNLLLSFYIGALASKGIVTACASLYFKHKLLMLMFRLNFYIRLQYSILASLLQVLHEYFQDLLLQPICQVKPDESGCLEATNSCVTFHLNSNLECYSQKKGLSELYEQLQGHIPKCLVVDREIGPNDKVTVDDISARLREGWLGYYKGTDHKLYLAVEFLERAVVTSDIEEKENLAREAFNLLNKVPEPVDFTDPKYVRPLAILALDDLSQHEGLARASDSVSASCYAQRVHELKRVFIIDFDVHHGNGTNDDSMMAQIYSSFPLIKMEATLVLVKLMSIRAANVLAVIAAAAAASGANFKLIDAFNLELPTFLPAYKKISMSDLNVDEKHITFAKFSEKHGLFLLLDMCDMKFNDRLLLEDAMIEMKINQLGKSLINLAMFETTSNANSMHRDKPFSLESIGLVDFEKGFTTYSKSKQVKSSSSAVETQCKSISSSNLNSKAVINAQMSTPPNPLQVVNGMFRTQKAILFPKMQVSRNEKLPTELGKNQGLPLPVTLMTLLILNSGSKI</sequence>
<evidence type="ECO:0000259" key="4">
    <source>
        <dbReference type="Pfam" id="PF00850"/>
    </source>
</evidence>
<protein>
    <recommendedName>
        <fullName evidence="4">Histone deacetylase domain-containing protein</fullName>
    </recommendedName>
</protein>
<name>A5AWD8_VITVI</name>
<evidence type="ECO:0000256" key="1">
    <source>
        <dbReference type="ARBA" id="ARBA00022491"/>
    </source>
</evidence>
<dbReference type="GO" id="GO:0006325">
    <property type="term" value="P:chromatin organization"/>
    <property type="evidence" value="ECO:0007669"/>
    <property type="project" value="UniProtKB-KW"/>
</dbReference>
<keyword evidence="3" id="KW-0472">Membrane</keyword>
<organism evidence="5">
    <name type="scientific">Vitis vinifera</name>
    <name type="common">Grape</name>
    <dbReference type="NCBI Taxonomy" id="29760"/>
    <lineage>
        <taxon>Eukaryota</taxon>
        <taxon>Viridiplantae</taxon>
        <taxon>Streptophyta</taxon>
        <taxon>Embryophyta</taxon>
        <taxon>Tracheophyta</taxon>
        <taxon>Spermatophyta</taxon>
        <taxon>Magnoliopsida</taxon>
        <taxon>eudicotyledons</taxon>
        <taxon>Gunneridae</taxon>
        <taxon>Pentapetalae</taxon>
        <taxon>rosids</taxon>
        <taxon>Vitales</taxon>
        <taxon>Vitaceae</taxon>
        <taxon>Viteae</taxon>
        <taxon>Vitis</taxon>
    </lineage>
</organism>
<keyword evidence="2" id="KW-0156">Chromatin regulator</keyword>
<reference evidence="5" key="1">
    <citation type="journal article" date="2007" name="PLoS ONE">
        <title>The first genome sequence of an elite grapevine cultivar (Pinot noir Vitis vinifera L.): coping with a highly heterozygous genome.</title>
        <authorList>
            <person name="Velasco R."/>
            <person name="Zharkikh A."/>
            <person name="Troggio M."/>
            <person name="Cartwright D.A."/>
            <person name="Cestaro A."/>
            <person name="Pruss D."/>
            <person name="Pindo M."/>
            <person name="FitzGerald L.M."/>
            <person name="Vezzulli S."/>
            <person name="Reid J."/>
            <person name="Malacarne G."/>
            <person name="Iliev D."/>
            <person name="Coppola G."/>
            <person name="Wardell B."/>
            <person name="Micheletti D."/>
            <person name="Macalma T."/>
            <person name="Facci M."/>
            <person name="Mitchell J.T."/>
            <person name="Perazzolli M."/>
            <person name="Eldredge G."/>
            <person name="Gatto P."/>
            <person name="Oyzerski R."/>
            <person name="Moretto M."/>
            <person name="Gutin N."/>
            <person name="Stefanini M."/>
            <person name="Chen Y."/>
            <person name="Segala C."/>
            <person name="Davenport C."/>
            <person name="Dematte L."/>
            <person name="Mraz A."/>
            <person name="Battilana J."/>
            <person name="Stormo K."/>
            <person name="Costa F."/>
            <person name="Tao Q."/>
            <person name="Si-Ammour A."/>
            <person name="Harkins T."/>
            <person name="Lackey A."/>
            <person name="Perbost C."/>
            <person name="Taillon B."/>
            <person name="Stella A."/>
            <person name="Solovyev V."/>
            <person name="Fawcett J.A."/>
            <person name="Sterck L."/>
            <person name="Vandepoele K."/>
            <person name="Grando S.M."/>
            <person name="Toppo S."/>
            <person name="Moser C."/>
            <person name="Lanchbury J."/>
            <person name="Bogden R."/>
            <person name="Skolnick M."/>
            <person name="Sgaramella V."/>
            <person name="Bhatnagar S.K."/>
            <person name="Fontana P."/>
            <person name="Gutin A."/>
            <person name="Van de Peer Y."/>
            <person name="Salamini F."/>
            <person name="Viola R."/>
        </authorList>
    </citation>
    <scope>NUCLEOTIDE SEQUENCE</scope>
</reference>
<dbReference type="InterPro" id="IPR037138">
    <property type="entry name" value="His_deacetylse_dom_sf"/>
</dbReference>
<dbReference type="AlphaFoldDB" id="A5AWD8"/>
<proteinExistence type="predicted"/>
<evidence type="ECO:0000256" key="3">
    <source>
        <dbReference type="SAM" id="Phobius"/>
    </source>
</evidence>
<dbReference type="EMBL" id="AM438010">
    <property type="protein sequence ID" value="CAN60677.1"/>
    <property type="molecule type" value="Genomic_DNA"/>
</dbReference>
<dbReference type="ExpressionAtlas" id="A5AWD8">
    <property type="expression patterns" value="baseline"/>
</dbReference>
<feature type="transmembrane region" description="Helical" evidence="3">
    <location>
        <begin position="95"/>
        <end position="117"/>
    </location>
</feature>
<dbReference type="InterPro" id="IPR023801">
    <property type="entry name" value="His_deacetylse_dom"/>
</dbReference>
<gene>
    <name evidence="5" type="ORF">VITISV_029046</name>
</gene>
<keyword evidence="1" id="KW-0678">Repressor</keyword>
<keyword evidence="3" id="KW-1133">Transmembrane helix</keyword>
<dbReference type="InterPro" id="IPR024875">
    <property type="entry name" value="Protein_Lines"/>
</dbReference>
<dbReference type="InterPro" id="IPR023696">
    <property type="entry name" value="Ureohydrolase_dom_sf"/>
</dbReference>
<dbReference type="SUPFAM" id="SSF52768">
    <property type="entry name" value="Arginase/deacetylase"/>
    <property type="match status" value="1"/>
</dbReference>
<dbReference type="Gene3D" id="3.40.800.20">
    <property type="entry name" value="Histone deacetylase domain"/>
    <property type="match status" value="1"/>
</dbReference>
<dbReference type="PANTHER" id="PTHR16057">
    <property type="entry name" value="WINS1, 2 PROTEIN"/>
    <property type="match status" value="1"/>
</dbReference>
<dbReference type="PANTHER" id="PTHR16057:SF1">
    <property type="entry name" value="PROTEIN LINES HOMOLOG 1"/>
    <property type="match status" value="1"/>
</dbReference>
<feature type="domain" description="Histone deacetylase" evidence="4">
    <location>
        <begin position="312"/>
        <end position="342"/>
    </location>
</feature>
<evidence type="ECO:0000313" key="5">
    <source>
        <dbReference type="EMBL" id="CAN60677.1"/>
    </source>
</evidence>
<accession>A5AWD8</accession>
<dbReference type="Pfam" id="PF00850">
    <property type="entry name" value="Hist_deacetyl"/>
    <property type="match status" value="1"/>
</dbReference>
<evidence type="ECO:0000256" key="2">
    <source>
        <dbReference type="ARBA" id="ARBA00022853"/>
    </source>
</evidence>